<dbReference type="GO" id="GO:0005829">
    <property type="term" value="C:cytosol"/>
    <property type="evidence" value="ECO:0007669"/>
    <property type="project" value="TreeGrafter"/>
</dbReference>
<dbReference type="PANTHER" id="PTHR24353:SF37">
    <property type="entry name" value="CAMP-DEPENDENT PROTEIN KINASE CATALYTIC SUBUNIT PRKX"/>
    <property type="match status" value="1"/>
</dbReference>
<dbReference type="Gene3D" id="3.30.200.20">
    <property type="entry name" value="Phosphorylase Kinase, domain 1"/>
    <property type="match status" value="1"/>
</dbReference>
<feature type="non-terminal residue" evidence="7">
    <location>
        <position position="1"/>
    </location>
</feature>
<keyword evidence="3" id="KW-0547">Nucleotide-binding</keyword>
<evidence type="ECO:0000313" key="9">
    <source>
        <dbReference type="EMBL" id="CAF3688990.1"/>
    </source>
</evidence>
<protein>
    <recommendedName>
        <fullName evidence="6">AGC-kinase C-terminal domain-containing protein</fullName>
    </recommendedName>
</protein>
<evidence type="ECO:0000313" key="11">
    <source>
        <dbReference type="Proteomes" id="UP000663829"/>
    </source>
</evidence>
<keyword evidence="2" id="KW-0808">Transferase</keyword>
<dbReference type="OrthoDB" id="63267at2759"/>
<feature type="domain" description="AGC-kinase C-terminal" evidence="6">
    <location>
        <begin position="64"/>
        <end position="118"/>
    </location>
</feature>
<comment type="caution">
    <text evidence="7">The sequence shown here is derived from an EMBL/GenBank/DDBJ whole genome shotgun (WGS) entry which is preliminary data.</text>
</comment>
<evidence type="ECO:0000256" key="5">
    <source>
        <dbReference type="ARBA" id="ARBA00022840"/>
    </source>
</evidence>
<evidence type="ECO:0000259" key="6">
    <source>
        <dbReference type="PROSITE" id="PS51285"/>
    </source>
</evidence>
<name>A0A814A274_9BILA</name>
<dbReference type="GO" id="GO:0004691">
    <property type="term" value="F:cAMP-dependent protein kinase activity"/>
    <property type="evidence" value="ECO:0007669"/>
    <property type="project" value="TreeGrafter"/>
</dbReference>
<gene>
    <name evidence="7" type="ORF">GPM918_LOCUS8965</name>
    <name evidence="8" type="ORF">OVA965_LOCUS26777</name>
    <name evidence="9" type="ORF">SRO942_LOCUS8966</name>
    <name evidence="10" type="ORF">TMI583_LOCUS27520</name>
</gene>
<dbReference type="EMBL" id="CAJNOK010017328">
    <property type="protein sequence ID" value="CAF1262064.1"/>
    <property type="molecule type" value="Genomic_DNA"/>
</dbReference>
<dbReference type="PROSITE" id="PS51285">
    <property type="entry name" value="AGC_KINASE_CTER"/>
    <property type="match status" value="1"/>
</dbReference>
<dbReference type="Proteomes" id="UP000677228">
    <property type="component" value="Unassembled WGS sequence"/>
</dbReference>
<organism evidence="7 11">
    <name type="scientific">Didymodactylos carnosus</name>
    <dbReference type="NCBI Taxonomy" id="1234261"/>
    <lineage>
        <taxon>Eukaryota</taxon>
        <taxon>Metazoa</taxon>
        <taxon>Spiralia</taxon>
        <taxon>Gnathifera</taxon>
        <taxon>Rotifera</taxon>
        <taxon>Eurotatoria</taxon>
        <taxon>Bdelloidea</taxon>
        <taxon>Philodinida</taxon>
        <taxon>Philodinidae</taxon>
        <taxon>Didymodactylos</taxon>
    </lineage>
</organism>
<evidence type="ECO:0000256" key="2">
    <source>
        <dbReference type="ARBA" id="ARBA00022679"/>
    </source>
</evidence>
<dbReference type="GO" id="GO:0005952">
    <property type="term" value="C:cAMP-dependent protein kinase complex"/>
    <property type="evidence" value="ECO:0007669"/>
    <property type="project" value="TreeGrafter"/>
</dbReference>
<keyword evidence="4" id="KW-0418">Kinase</keyword>
<dbReference type="EMBL" id="CAJOBA010038885">
    <property type="protein sequence ID" value="CAF4068577.1"/>
    <property type="molecule type" value="Genomic_DNA"/>
</dbReference>
<dbReference type="EMBL" id="CAJNOQ010001620">
    <property type="protein sequence ID" value="CAF0907445.1"/>
    <property type="molecule type" value="Genomic_DNA"/>
</dbReference>
<dbReference type="SUPFAM" id="SSF56112">
    <property type="entry name" value="Protein kinase-like (PK-like)"/>
    <property type="match status" value="1"/>
</dbReference>
<sequence>YPPFYDQDQFVTYKKILSGKIEFPRHFDYAAKQLLRKLLNVDQQSRLGSARDGGDEIKREQWFVGVNWSDVTELKYEPPIQPVVTSPGDTANFDSYDETDLKMVPVAAKYEIQLFKDF</sequence>
<evidence type="ECO:0000256" key="4">
    <source>
        <dbReference type="ARBA" id="ARBA00022777"/>
    </source>
</evidence>
<dbReference type="Proteomes" id="UP000682733">
    <property type="component" value="Unassembled WGS sequence"/>
</dbReference>
<dbReference type="InterPro" id="IPR000961">
    <property type="entry name" value="AGC-kinase_C"/>
</dbReference>
<dbReference type="AlphaFoldDB" id="A0A814A274"/>
<accession>A0A814A274</accession>
<keyword evidence="1" id="KW-0723">Serine/threonine-protein kinase</keyword>
<evidence type="ECO:0000313" key="8">
    <source>
        <dbReference type="EMBL" id="CAF1262064.1"/>
    </source>
</evidence>
<evidence type="ECO:0000313" key="7">
    <source>
        <dbReference type="EMBL" id="CAF0907445.1"/>
    </source>
</evidence>
<evidence type="ECO:0000256" key="3">
    <source>
        <dbReference type="ARBA" id="ARBA00022741"/>
    </source>
</evidence>
<evidence type="ECO:0000313" key="10">
    <source>
        <dbReference type="EMBL" id="CAF4068577.1"/>
    </source>
</evidence>
<dbReference type="SMART" id="SM00133">
    <property type="entry name" value="S_TK_X"/>
    <property type="match status" value="1"/>
</dbReference>
<dbReference type="EMBL" id="CAJOBC010001620">
    <property type="protein sequence ID" value="CAF3688990.1"/>
    <property type="molecule type" value="Genomic_DNA"/>
</dbReference>
<dbReference type="PANTHER" id="PTHR24353">
    <property type="entry name" value="CYCLIC NUCLEOTIDE-DEPENDENT PROTEIN KINASE"/>
    <property type="match status" value="1"/>
</dbReference>
<reference evidence="7" key="1">
    <citation type="submission" date="2021-02" db="EMBL/GenBank/DDBJ databases">
        <authorList>
            <person name="Nowell W R."/>
        </authorList>
    </citation>
    <scope>NUCLEOTIDE SEQUENCE</scope>
</reference>
<proteinExistence type="predicted"/>
<keyword evidence="11" id="KW-1185">Reference proteome</keyword>
<dbReference type="InterPro" id="IPR011009">
    <property type="entry name" value="Kinase-like_dom_sf"/>
</dbReference>
<evidence type="ECO:0000256" key="1">
    <source>
        <dbReference type="ARBA" id="ARBA00022527"/>
    </source>
</evidence>
<dbReference type="Proteomes" id="UP000681722">
    <property type="component" value="Unassembled WGS sequence"/>
</dbReference>
<dbReference type="GO" id="GO:0005524">
    <property type="term" value="F:ATP binding"/>
    <property type="evidence" value="ECO:0007669"/>
    <property type="project" value="UniProtKB-KW"/>
</dbReference>
<keyword evidence="5" id="KW-0067">ATP-binding</keyword>
<dbReference type="Proteomes" id="UP000663829">
    <property type="component" value="Unassembled WGS sequence"/>
</dbReference>
<dbReference type="Gene3D" id="1.10.510.10">
    <property type="entry name" value="Transferase(Phosphotransferase) domain 1"/>
    <property type="match status" value="1"/>
</dbReference>